<organism evidence="2 3">
    <name type="scientific">Odoribacter splanchnicus</name>
    <dbReference type="NCBI Taxonomy" id="28118"/>
    <lineage>
        <taxon>Bacteria</taxon>
        <taxon>Pseudomonadati</taxon>
        <taxon>Bacteroidota</taxon>
        <taxon>Bacteroidia</taxon>
        <taxon>Bacteroidales</taxon>
        <taxon>Odoribacteraceae</taxon>
        <taxon>Odoribacter</taxon>
    </lineage>
</organism>
<reference evidence="2" key="1">
    <citation type="submission" date="2023-01" db="EMBL/GenBank/DDBJ databases">
        <title>Human gut microbiome strain richness.</title>
        <authorList>
            <person name="Chen-Liaw A."/>
        </authorList>
    </citation>
    <scope>NUCLEOTIDE SEQUENCE</scope>
    <source>
        <strain evidence="2">RTP21484st1_B7_RTP21484_190118</strain>
    </source>
</reference>
<dbReference type="PROSITE" id="PS51257">
    <property type="entry name" value="PROKAR_LIPOPROTEIN"/>
    <property type="match status" value="1"/>
</dbReference>
<keyword evidence="2" id="KW-0449">Lipoprotein</keyword>
<evidence type="ECO:0000313" key="2">
    <source>
        <dbReference type="EMBL" id="MDB9222775.1"/>
    </source>
</evidence>
<proteinExistence type="predicted"/>
<gene>
    <name evidence="2" type="ORF">PN645_07100</name>
</gene>
<accession>A0AAW6FHA8</accession>
<dbReference type="RefSeq" id="WP_046403526.1">
    <property type="nucleotide sequence ID" value="NZ_CABJFF010000013.1"/>
</dbReference>
<keyword evidence="1" id="KW-0732">Signal</keyword>
<comment type="caution">
    <text evidence="2">The sequence shown here is derived from an EMBL/GenBank/DDBJ whole genome shotgun (WGS) entry which is preliminary data.</text>
</comment>
<evidence type="ECO:0000313" key="3">
    <source>
        <dbReference type="Proteomes" id="UP001212263"/>
    </source>
</evidence>
<dbReference type="Proteomes" id="UP001212263">
    <property type="component" value="Unassembled WGS sequence"/>
</dbReference>
<sequence>MRSRFLFYIFLFLLSSLAIGCYDDEGNYDYKTINEVAVKLEETYGVRKVDTVFVIRPEIRQSLATDTTNLKFEWYYNSASDQFKGDLVSTADTVAIRIDPADKKFSYNHYLRFYIHDTQTGASYLFPVKLKVAKPYEGAWMVLHSKEGQTGLGAVEYIGDRMEVSEDVYFKERGQHLKGKPVRLGSANYFNAFYNPQYSPTTLFYCFTDDPEESGILMQDKGFMLYDSVPRYVFPNHAPYFDVTKVGACEGEMYGRICICNGSLFQGSAYESKLYRVNPSPQVLGDYNITHGTCVGWTSLVYDSKGHRFLHFRNDNSSNMQYASFDEASENYCTMDFVKKDENNIPGIDLNQIDANQEMVYMGTGYWYGSSMRAPQARVAAYAFTINKTINYAYVYEFHGYPLWGSDEEDYPFTYYAAFPLPSGIEVNTPMASSCSFNRLLFYAVDNKIYRLDFGAGGTSTLIYQHPDPTAKVEIMRFARKDVGSKRETDYNDTFSDYGHSVFRSLGIAFNLPNGKGEFVVLNLNSSGRVDKNGTFPSEQVHEGFGSIKDIMFI</sequence>
<feature type="signal peptide" evidence="1">
    <location>
        <begin position="1"/>
        <end position="20"/>
    </location>
</feature>
<dbReference type="InterPro" id="IPR032183">
    <property type="entry name" value="PKD-like"/>
</dbReference>
<evidence type="ECO:0000256" key="1">
    <source>
        <dbReference type="SAM" id="SignalP"/>
    </source>
</evidence>
<protein>
    <submittedName>
        <fullName evidence="2">PKD-like family lipoprotein</fullName>
    </submittedName>
</protein>
<dbReference type="EMBL" id="JAQMRD010000007">
    <property type="protein sequence ID" value="MDB9222775.1"/>
    <property type="molecule type" value="Genomic_DNA"/>
</dbReference>
<dbReference type="AlphaFoldDB" id="A0AAW6FHA8"/>
<dbReference type="Pfam" id="PF16407">
    <property type="entry name" value="PKD_2"/>
    <property type="match status" value="1"/>
</dbReference>
<name>A0AAW6FHA8_9BACT</name>
<feature type="chain" id="PRO_5043902374" evidence="1">
    <location>
        <begin position="21"/>
        <end position="554"/>
    </location>
</feature>